<comment type="caution">
    <text evidence="1">The sequence shown here is derived from an EMBL/GenBank/DDBJ whole genome shotgun (WGS) entry which is preliminary data.</text>
</comment>
<evidence type="ECO:0000313" key="1">
    <source>
        <dbReference type="EMBL" id="KAL2275173.1"/>
    </source>
</evidence>
<sequence length="267" mass="29389">MQQPCAIARIQHFPLSFPKRHGCAQNPMHDKIKFPARNPWVPLMLVCCPERLFENLKPPILSSLVRHSLPNYSLVDIMGPSMCWTWCWTGTSFLAGVAVSVRLRLCSVVELVVDGCGIQSDMEGPSISESHCSCAVKVPARSLLCSWARCCCARCCCARCCCARCCCARWAAVSLRRACLFRQKGSSSWLTDMAPLWRLIGDGGSSSSLYSSSSPSTALSSSESDSGDAVRDDRFEMEVICVVMKDVSIGFTNWGPRHSMLSSKEPM</sequence>
<organism evidence="1 2">
    <name type="scientific">Diaporthe vaccinii</name>
    <dbReference type="NCBI Taxonomy" id="105482"/>
    <lineage>
        <taxon>Eukaryota</taxon>
        <taxon>Fungi</taxon>
        <taxon>Dikarya</taxon>
        <taxon>Ascomycota</taxon>
        <taxon>Pezizomycotina</taxon>
        <taxon>Sordariomycetes</taxon>
        <taxon>Sordariomycetidae</taxon>
        <taxon>Diaporthales</taxon>
        <taxon>Diaporthaceae</taxon>
        <taxon>Diaporthe</taxon>
        <taxon>Diaporthe eres species complex</taxon>
    </lineage>
</organism>
<dbReference type="Proteomes" id="UP001600888">
    <property type="component" value="Unassembled WGS sequence"/>
</dbReference>
<gene>
    <name evidence="1" type="ORF">FJTKL_02504</name>
</gene>
<name>A0ABR4DYC8_9PEZI</name>
<protein>
    <submittedName>
        <fullName evidence="1">Uncharacterized protein</fullName>
    </submittedName>
</protein>
<keyword evidence="2" id="KW-1185">Reference proteome</keyword>
<evidence type="ECO:0000313" key="2">
    <source>
        <dbReference type="Proteomes" id="UP001600888"/>
    </source>
</evidence>
<dbReference type="EMBL" id="JBAWTH010000141">
    <property type="protein sequence ID" value="KAL2275173.1"/>
    <property type="molecule type" value="Genomic_DNA"/>
</dbReference>
<proteinExistence type="predicted"/>
<reference evidence="1 2" key="1">
    <citation type="submission" date="2024-03" db="EMBL/GenBank/DDBJ databases">
        <title>A high-quality draft genome sequence of Diaporthe vaccinii, a causative agent of upright dieback and viscid rot disease in cranberry plants.</title>
        <authorList>
            <person name="Sarrasin M."/>
            <person name="Lang B.F."/>
            <person name="Burger G."/>
        </authorList>
    </citation>
    <scope>NUCLEOTIDE SEQUENCE [LARGE SCALE GENOMIC DNA]</scope>
    <source>
        <strain evidence="1 2">IS7</strain>
    </source>
</reference>
<accession>A0ABR4DYC8</accession>